<evidence type="ECO:0000313" key="2">
    <source>
        <dbReference type="EMBL" id="PNG19096.1"/>
    </source>
</evidence>
<keyword evidence="3" id="KW-1185">Reference proteome</keyword>
<dbReference type="InterPro" id="IPR036866">
    <property type="entry name" value="RibonucZ/Hydroxyglut_hydro"/>
</dbReference>
<dbReference type="Pfam" id="PF12706">
    <property type="entry name" value="Lactamase_B_2"/>
    <property type="match status" value="1"/>
</dbReference>
<name>A0A2N8TJB7_9ACTN</name>
<dbReference type="AlphaFoldDB" id="A0A2N8TJB7"/>
<gene>
    <name evidence="2" type="ORF">C1J00_27625</name>
</gene>
<sequence length="285" mass="31343">MPQITDETTDDALDVHFIGNATVLMRYGELTLLTDPNFLHRGQYAYLGYGLLSRRLTEPAVDIGDLPRLDAVVLSHLHGDHWDRRARRHLDHTVPILTTPHAARRLRTLHGFHRTAGLRTWRGLTLQRGGVQVRVTALPGRHAGRRLLRGLLPPVMGSMLEFGPVRGPARLRLYVSGDTLVYDGLDEIARRFPSADLAVLHLGGTRLPGGFLVTMDGAQGAELARRLDPRLILPVHYGDYTVMRSPLAAFLAEAEAAGLGDRLVPCRHGQRARLTATQGAAPTVS</sequence>
<dbReference type="GO" id="GO:0016787">
    <property type="term" value="F:hydrolase activity"/>
    <property type="evidence" value="ECO:0007669"/>
    <property type="project" value="UniProtKB-KW"/>
</dbReference>
<protein>
    <submittedName>
        <fullName evidence="2">MBL fold metallo-hydrolase</fullName>
    </submittedName>
</protein>
<dbReference type="Gene3D" id="3.60.15.10">
    <property type="entry name" value="Ribonuclease Z/Hydroxyacylglutathione hydrolase-like"/>
    <property type="match status" value="1"/>
</dbReference>
<dbReference type="InterPro" id="IPR050114">
    <property type="entry name" value="UPF0173_UPF0282_UlaG_hydrolase"/>
</dbReference>
<feature type="domain" description="Metallo-beta-lactamase" evidence="1">
    <location>
        <begin position="52"/>
        <end position="237"/>
    </location>
</feature>
<accession>A0A2N8TJB7</accession>
<proteinExistence type="predicted"/>
<dbReference type="RefSeq" id="WP_102911729.1">
    <property type="nucleotide sequence ID" value="NZ_POUC01000248.1"/>
</dbReference>
<evidence type="ECO:0000313" key="3">
    <source>
        <dbReference type="Proteomes" id="UP000235943"/>
    </source>
</evidence>
<dbReference type="PANTHER" id="PTHR43546">
    <property type="entry name" value="UPF0173 METAL-DEPENDENT HYDROLASE MJ1163-RELATED"/>
    <property type="match status" value="1"/>
</dbReference>
<dbReference type="EMBL" id="POUC01000248">
    <property type="protein sequence ID" value="PNG19096.1"/>
    <property type="molecule type" value="Genomic_DNA"/>
</dbReference>
<dbReference type="InterPro" id="IPR001279">
    <property type="entry name" value="Metallo-B-lactamas"/>
</dbReference>
<organism evidence="2 3">
    <name type="scientific">Streptomyces cahuitamycinicus</name>
    <dbReference type="NCBI Taxonomy" id="2070367"/>
    <lineage>
        <taxon>Bacteria</taxon>
        <taxon>Bacillati</taxon>
        <taxon>Actinomycetota</taxon>
        <taxon>Actinomycetes</taxon>
        <taxon>Kitasatosporales</taxon>
        <taxon>Streptomycetaceae</taxon>
        <taxon>Streptomyces</taxon>
    </lineage>
</organism>
<dbReference type="OrthoDB" id="3204284at2"/>
<keyword evidence="2" id="KW-0378">Hydrolase</keyword>
<dbReference type="SUPFAM" id="SSF56281">
    <property type="entry name" value="Metallo-hydrolase/oxidoreductase"/>
    <property type="match status" value="1"/>
</dbReference>
<dbReference type="PANTHER" id="PTHR43546:SF7">
    <property type="entry name" value="METALLO-BETA-LACTAMASE DOMAIN-CONTAINING PROTEIN"/>
    <property type="match status" value="1"/>
</dbReference>
<reference evidence="2 3" key="1">
    <citation type="submission" date="2018-01" db="EMBL/GenBank/DDBJ databases">
        <title>Draft genome sequence of Streptomyces sp. 13K301.</title>
        <authorList>
            <person name="Sahin N."/>
            <person name="Saygin H."/>
            <person name="Ay H."/>
        </authorList>
    </citation>
    <scope>NUCLEOTIDE SEQUENCE [LARGE SCALE GENOMIC DNA]</scope>
    <source>
        <strain evidence="2 3">13K301</strain>
    </source>
</reference>
<dbReference type="Proteomes" id="UP000235943">
    <property type="component" value="Unassembled WGS sequence"/>
</dbReference>
<comment type="caution">
    <text evidence="2">The sequence shown here is derived from an EMBL/GenBank/DDBJ whole genome shotgun (WGS) entry which is preliminary data.</text>
</comment>
<evidence type="ECO:0000259" key="1">
    <source>
        <dbReference type="Pfam" id="PF12706"/>
    </source>
</evidence>